<evidence type="ECO:0000313" key="3">
    <source>
        <dbReference type="Proteomes" id="UP000245812"/>
    </source>
</evidence>
<dbReference type="PANTHER" id="PTHR35585:SF1">
    <property type="entry name" value="HHE DOMAIN PROTEIN (AFU_ORTHOLOGUE AFUA_4G00730)"/>
    <property type="match status" value="1"/>
</dbReference>
<dbReference type="EMBL" id="QGHC01000005">
    <property type="protein sequence ID" value="PWK88698.1"/>
    <property type="molecule type" value="Genomic_DNA"/>
</dbReference>
<reference evidence="2 3" key="1">
    <citation type="submission" date="2018-05" db="EMBL/GenBank/DDBJ databases">
        <title>Genomic Encyclopedia of Type Strains, Phase IV (KMG-IV): sequencing the most valuable type-strain genomes for metagenomic binning, comparative biology and taxonomic classification.</title>
        <authorList>
            <person name="Goeker M."/>
        </authorList>
    </citation>
    <scope>NUCLEOTIDE SEQUENCE [LARGE SCALE GENOMIC DNA]</scope>
    <source>
        <strain evidence="2 3">DSM 14263</strain>
    </source>
</reference>
<protein>
    <submittedName>
        <fullName evidence="2">Hemerythrin HHE cation binding domain-containing protein</fullName>
    </submittedName>
</protein>
<organism evidence="2 3">
    <name type="scientific">Fulvimonas soli</name>
    <dbReference type="NCBI Taxonomy" id="155197"/>
    <lineage>
        <taxon>Bacteria</taxon>
        <taxon>Pseudomonadati</taxon>
        <taxon>Pseudomonadota</taxon>
        <taxon>Gammaproteobacteria</taxon>
        <taxon>Lysobacterales</taxon>
        <taxon>Rhodanobacteraceae</taxon>
        <taxon>Fulvimonas</taxon>
    </lineage>
</organism>
<accession>A0A316I825</accession>
<dbReference type="InterPro" id="IPR012312">
    <property type="entry name" value="Hemerythrin-like"/>
</dbReference>
<dbReference type="Pfam" id="PF01814">
    <property type="entry name" value="Hemerythrin"/>
    <property type="match status" value="1"/>
</dbReference>
<evidence type="ECO:0000313" key="2">
    <source>
        <dbReference type="EMBL" id="PWK88698.1"/>
    </source>
</evidence>
<proteinExistence type="predicted"/>
<sequence length="152" mass="17990">MSDTIYDALRESHRLQRSLCRRLLLSRPHTQHRRDVFTALRIELAAHAAAEERFLYAPILMHDAGLDASRHALHEHHEMDELVERLQQSEPSSRGWMATARALSHKVHHHLREEEKKFFQVSGKILGEAQKRRLARQYRRDYARMLKTLRQA</sequence>
<keyword evidence="3" id="KW-1185">Reference proteome</keyword>
<feature type="domain" description="Hemerythrin-like" evidence="1">
    <location>
        <begin position="4"/>
        <end position="120"/>
    </location>
</feature>
<dbReference type="Proteomes" id="UP000245812">
    <property type="component" value="Unassembled WGS sequence"/>
</dbReference>
<dbReference type="PANTHER" id="PTHR35585">
    <property type="entry name" value="HHE DOMAIN PROTEIN (AFU_ORTHOLOGUE AFUA_4G00730)"/>
    <property type="match status" value="1"/>
</dbReference>
<dbReference type="Gene3D" id="1.20.120.520">
    <property type="entry name" value="nmb1532 protein domain like"/>
    <property type="match status" value="1"/>
</dbReference>
<dbReference type="AlphaFoldDB" id="A0A316I825"/>
<dbReference type="RefSeq" id="WP_109723300.1">
    <property type="nucleotide sequence ID" value="NZ_QGHC01000005.1"/>
</dbReference>
<name>A0A316I825_9GAMM</name>
<evidence type="ECO:0000259" key="1">
    <source>
        <dbReference type="Pfam" id="PF01814"/>
    </source>
</evidence>
<gene>
    <name evidence="2" type="ORF">C7456_105232</name>
</gene>
<comment type="caution">
    <text evidence="2">The sequence shown here is derived from an EMBL/GenBank/DDBJ whole genome shotgun (WGS) entry which is preliminary data.</text>
</comment>